<keyword evidence="14 25" id="KW-0547">Nucleotide-binding</keyword>
<evidence type="ECO:0000256" key="14">
    <source>
        <dbReference type="ARBA" id="ARBA00022741"/>
    </source>
</evidence>
<evidence type="ECO:0000256" key="8">
    <source>
        <dbReference type="ARBA" id="ARBA00022553"/>
    </source>
</evidence>
<keyword evidence="21" id="KW-0961">Cell wall biogenesis/degradation</keyword>
<dbReference type="EMBL" id="LK032861">
    <property type="protein sequence ID" value="CDY49822.1"/>
    <property type="molecule type" value="Genomic_DNA"/>
</dbReference>
<dbReference type="Pfam" id="PF00560">
    <property type="entry name" value="LRR_1"/>
    <property type="match status" value="9"/>
</dbReference>
<evidence type="ECO:0000256" key="9">
    <source>
        <dbReference type="ARBA" id="ARBA00022614"/>
    </source>
</evidence>
<reference evidence="29 30" key="1">
    <citation type="journal article" date="2014" name="Science">
        <title>Plant genetics. Early allopolyploid evolution in the post-Neolithic Brassica napus oilseed genome.</title>
        <authorList>
            <person name="Chalhoub B."/>
            <person name="Denoeud F."/>
            <person name="Liu S."/>
            <person name="Parkin I.A."/>
            <person name="Tang H."/>
            <person name="Wang X."/>
            <person name="Chiquet J."/>
            <person name="Belcram H."/>
            <person name="Tong C."/>
            <person name="Samans B."/>
            <person name="Correa M."/>
            <person name="Da Silva C."/>
            <person name="Just J."/>
            <person name="Falentin C."/>
            <person name="Koh C.S."/>
            <person name="Le Clainche I."/>
            <person name="Bernard M."/>
            <person name="Bento P."/>
            <person name="Noel B."/>
            <person name="Labadie K."/>
            <person name="Alberti A."/>
            <person name="Charles M."/>
            <person name="Arnaud D."/>
            <person name="Guo H."/>
            <person name="Daviaud C."/>
            <person name="Alamery S."/>
            <person name="Jabbari K."/>
            <person name="Zhao M."/>
            <person name="Edger P.P."/>
            <person name="Chelaifa H."/>
            <person name="Tack D."/>
            <person name="Lassalle G."/>
            <person name="Mestiri I."/>
            <person name="Schnel N."/>
            <person name="Le Paslier M.C."/>
            <person name="Fan G."/>
            <person name="Renault V."/>
            <person name="Bayer P.E."/>
            <person name="Golicz A.A."/>
            <person name="Manoli S."/>
            <person name="Lee T.H."/>
            <person name="Thi V.H."/>
            <person name="Chalabi S."/>
            <person name="Hu Q."/>
            <person name="Fan C."/>
            <person name="Tollenaere R."/>
            <person name="Lu Y."/>
            <person name="Battail C."/>
            <person name="Shen J."/>
            <person name="Sidebottom C.H."/>
            <person name="Wang X."/>
            <person name="Canaguier A."/>
            <person name="Chauveau A."/>
            <person name="Berard A."/>
            <person name="Deniot G."/>
            <person name="Guan M."/>
            <person name="Liu Z."/>
            <person name="Sun F."/>
            <person name="Lim Y.P."/>
            <person name="Lyons E."/>
            <person name="Town C.D."/>
            <person name="Bancroft I."/>
            <person name="Wang X."/>
            <person name="Meng J."/>
            <person name="Ma J."/>
            <person name="Pires J.C."/>
            <person name="King G.J."/>
            <person name="Brunel D."/>
            <person name="Delourme R."/>
            <person name="Renard M."/>
            <person name="Aury J.M."/>
            <person name="Adams K.L."/>
            <person name="Batley J."/>
            <person name="Snowdon R.J."/>
            <person name="Tost J."/>
            <person name="Edwards D."/>
            <person name="Zhou Y."/>
            <person name="Hua W."/>
            <person name="Sharpe A.G."/>
            <person name="Paterson A.H."/>
            <person name="Guan C."/>
            <person name="Wincker P."/>
        </authorList>
    </citation>
    <scope>NUCLEOTIDE SEQUENCE [LARGE SCALE GENOMIC DNA]</scope>
    <source>
        <strain evidence="30">cv. Darmor-bzh</strain>
    </source>
</reference>
<dbReference type="PROSITE" id="PS50011">
    <property type="entry name" value="PROTEIN_KINASE_DOM"/>
    <property type="match status" value="1"/>
</dbReference>
<dbReference type="SUPFAM" id="SSF56112">
    <property type="entry name" value="Protein kinase-like (PK-like)"/>
    <property type="match status" value="1"/>
</dbReference>
<feature type="binding site" evidence="25">
    <location>
        <position position="738"/>
    </location>
    <ligand>
        <name>ATP</name>
        <dbReference type="ChEBI" id="CHEBI:30616"/>
    </ligand>
</feature>
<comment type="catalytic activity">
    <reaction evidence="22">
        <text>L-threonyl-[protein] + ATP = O-phospho-L-threonyl-[protein] + ADP + H(+)</text>
        <dbReference type="Rhea" id="RHEA:46608"/>
        <dbReference type="Rhea" id="RHEA-COMP:11060"/>
        <dbReference type="Rhea" id="RHEA-COMP:11605"/>
        <dbReference type="ChEBI" id="CHEBI:15378"/>
        <dbReference type="ChEBI" id="CHEBI:30013"/>
        <dbReference type="ChEBI" id="CHEBI:30616"/>
        <dbReference type="ChEBI" id="CHEBI:61977"/>
        <dbReference type="ChEBI" id="CHEBI:456216"/>
        <dbReference type="EC" id="2.7.11.1"/>
    </reaction>
</comment>
<dbReference type="EC" id="2.7.11.1" evidence="4"/>
<dbReference type="PANTHER" id="PTHR48053">
    <property type="entry name" value="LEUCINE RICH REPEAT FAMILY PROTEIN, EXPRESSED"/>
    <property type="match status" value="1"/>
</dbReference>
<evidence type="ECO:0000256" key="2">
    <source>
        <dbReference type="ARBA" id="ARBA00004479"/>
    </source>
</evidence>
<feature type="chain" id="PRO_5001738291" description="non-specific serine/threonine protein kinase" evidence="27">
    <location>
        <begin position="22"/>
        <end position="1010"/>
    </location>
</feature>
<keyword evidence="5" id="KW-0217">Developmental protein</keyword>
<dbReference type="STRING" id="3708.A0A078IIS4"/>
<comment type="similarity">
    <text evidence="3">Belongs to the protein kinase superfamily. Ser/Thr protein kinase family.</text>
</comment>
<evidence type="ECO:0000256" key="3">
    <source>
        <dbReference type="ARBA" id="ARBA00008684"/>
    </source>
</evidence>
<dbReference type="GO" id="GO:2000067">
    <property type="term" value="P:regulation of root morphogenesis"/>
    <property type="evidence" value="ECO:0007669"/>
    <property type="project" value="UniProtKB-ARBA"/>
</dbReference>
<dbReference type="GO" id="GO:0051302">
    <property type="term" value="P:regulation of cell division"/>
    <property type="evidence" value="ECO:0007669"/>
    <property type="project" value="UniProtKB-ARBA"/>
</dbReference>
<evidence type="ECO:0000256" key="23">
    <source>
        <dbReference type="ARBA" id="ARBA00048679"/>
    </source>
</evidence>
<comment type="subcellular location">
    <subcellularLocation>
        <location evidence="1">Cell membrane</location>
        <topology evidence="1">Single-pass membrane protein</topology>
    </subcellularLocation>
    <subcellularLocation>
        <location evidence="2">Membrane</location>
        <topology evidence="2">Single-pass type I membrane protein</topology>
    </subcellularLocation>
</comment>
<evidence type="ECO:0000313" key="29">
    <source>
        <dbReference type="EMBL" id="CDY49822.1"/>
    </source>
</evidence>
<evidence type="ECO:0000256" key="21">
    <source>
        <dbReference type="ARBA" id="ARBA00023316"/>
    </source>
</evidence>
<evidence type="ECO:0000256" key="11">
    <source>
        <dbReference type="ARBA" id="ARBA00022692"/>
    </source>
</evidence>
<dbReference type="FunFam" id="3.80.10.10:FF:000095">
    <property type="entry name" value="LRR receptor-like serine/threonine-protein kinase GSO1"/>
    <property type="match status" value="2"/>
</dbReference>
<dbReference type="InterPro" id="IPR011009">
    <property type="entry name" value="Kinase-like_dom_sf"/>
</dbReference>
<dbReference type="InterPro" id="IPR032675">
    <property type="entry name" value="LRR_dom_sf"/>
</dbReference>
<dbReference type="Gene3D" id="1.10.510.10">
    <property type="entry name" value="Transferase(Phosphotransferase) domain 1"/>
    <property type="match status" value="1"/>
</dbReference>
<dbReference type="GO" id="GO:0090708">
    <property type="term" value="P:specification of plant organ axis polarity"/>
    <property type="evidence" value="ECO:0007669"/>
    <property type="project" value="UniProtKB-ARBA"/>
</dbReference>
<dbReference type="Pfam" id="PF13855">
    <property type="entry name" value="LRR_8"/>
    <property type="match status" value="1"/>
</dbReference>
<evidence type="ECO:0000256" key="18">
    <source>
        <dbReference type="ARBA" id="ARBA00023136"/>
    </source>
</evidence>
<dbReference type="SMART" id="SM00220">
    <property type="entry name" value="S_TKc"/>
    <property type="match status" value="1"/>
</dbReference>
<dbReference type="AlphaFoldDB" id="A0A078IIS4"/>
<keyword evidence="30" id="KW-1185">Reference proteome</keyword>
<dbReference type="SUPFAM" id="SSF52058">
    <property type="entry name" value="L domain-like"/>
    <property type="match status" value="2"/>
</dbReference>
<accession>A0A078IIS4</accession>
<dbReference type="Pfam" id="PF08263">
    <property type="entry name" value="LRRNT_2"/>
    <property type="match status" value="1"/>
</dbReference>
<dbReference type="InterPro" id="IPR013210">
    <property type="entry name" value="LRR_N_plant-typ"/>
</dbReference>
<dbReference type="PROSITE" id="PS00108">
    <property type="entry name" value="PROTEIN_KINASE_ST"/>
    <property type="match status" value="1"/>
</dbReference>
<dbReference type="InterPro" id="IPR017441">
    <property type="entry name" value="Protein_kinase_ATP_BS"/>
</dbReference>
<comment type="subunit">
    <text evidence="24">Interacts with CIF1 and CIF2.</text>
</comment>
<keyword evidence="11 26" id="KW-0812">Transmembrane</keyword>
<proteinExistence type="inferred from homology"/>
<dbReference type="Gene3D" id="3.30.200.20">
    <property type="entry name" value="Phosphorylase Kinase, domain 1"/>
    <property type="match status" value="1"/>
</dbReference>
<evidence type="ECO:0000313" key="30">
    <source>
        <dbReference type="Proteomes" id="UP000028999"/>
    </source>
</evidence>
<evidence type="ECO:0000256" key="22">
    <source>
        <dbReference type="ARBA" id="ARBA00047899"/>
    </source>
</evidence>
<keyword evidence="15" id="KW-0418">Kinase</keyword>
<dbReference type="GO" id="GO:2000280">
    <property type="term" value="P:regulation of root development"/>
    <property type="evidence" value="ECO:0007669"/>
    <property type="project" value="UniProtKB-ARBA"/>
</dbReference>
<evidence type="ECO:0000259" key="28">
    <source>
        <dbReference type="PROSITE" id="PS50011"/>
    </source>
</evidence>
<evidence type="ECO:0000256" key="13">
    <source>
        <dbReference type="ARBA" id="ARBA00022737"/>
    </source>
</evidence>
<comment type="catalytic activity">
    <reaction evidence="23">
        <text>L-seryl-[protein] + ATP = O-phospho-L-seryl-[protein] + ADP + H(+)</text>
        <dbReference type="Rhea" id="RHEA:17989"/>
        <dbReference type="Rhea" id="RHEA-COMP:9863"/>
        <dbReference type="Rhea" id="RHEA-COMP:11604"/>
        <dbReference type="ChEBI" id="CHEBI:15378"/>
        <dbReference type="ChEBI" id="CHEBI:29999"/>
        <dbReference type="ChEBI" id="CHEBI:30616"/>
        <dbReference type="ChEBI" id="CHEBI:83421"/>
        <dbReference type="ChEBI" id="CHEBI:456216"/>
        <dbReference type="EC" id="2.7.11.1"/>
    </reaction>
</comment>
<keyword evidence="12 27" id="KW-0732">Signal</keyword>
<dbReference type="SMART" id="SM00369">
    <property type="entry name" value="LRR_TYP"/>
    <property type="match status" value="9"/>
</dbReference>
<keyword evidence="10" id="KW-0808">Transferase</keyword>
<evidence type="ECO:0000256" key="4">
    <source>
        <dbReference type="ARBA" id="ARBA00012513"/>
    </source>
</evidence>
<keyword evidence="17 26" id="KW-1133">Transmembrane helix</keyword>
<dbReference type="InterPro" id="IPR001611">
    <property type="entry name" value="Leu-rich_rpt"/>
</dbReference>
<evidence type="ECO:0000256" key="19">
    <source>
        <dbReference type="ARBA" id="ARBA00023170"/>
    </source>
</evidence>
<feature type="signal peptide" evidence="27">
    <location>
        <begin position="1"/>
        <end position="21"/>
    </location>
</feature>
<keyword evidence="20" id="KW-0325">Glycoprotein</keyword>
<keyword evidence="7" id="KW-0723">Serine/threonine-protein kinase</keyword>
<dbReference type="Gene3D" id="3.80.10.10">
    <property type="entry name" value="Ribonuclease Inhibitor"/>
    <property type="match status" value="3"/>
</dbReference>
<evidence type="ECO:0000256" key="20">
    <source>
        <dbReference type="ARBA" id="ARBA00023180"/>
    </source>
</evidence>
<evidence type="ECO:0000256" key="24">
    <source>
        <dbReference type="ARBA" id="ARBA00064378"/>
    </source>
</evidence>
<protein>
    <recommendedName>
        <fullName evidence="4">non-specific serine/threonine protein kinase</fullName>
        <ecNumber evidence="4">2.7.11.1</ecNumber>
    </recommendedName>
</protein>
<evidence type="ECO:0000256" key="15">
    <source>
        <dbReference type="ARBA" id="ARBA00022777"/>
    </source>
</evidence>
<keyword evidence="9" id="KW-0433">Leucine-rich repeat</keyword>
<dbReference type="OMA" id="IMEATHG"/>
<dbReference type="FunFam" id="3.80.10.10:FF:000101">
    <property type="entry name" value="LRR receptor-like serine/threonine-protein kinase ERECTA"/>
    <property type="match status" value="1"/>
</dbReference>
<dbReference type="Pfam" id="PF00069">
    <property type="entry name" value="Pkinase"/>
    <property type="match status" value="1"/>
</dbReference>
<evidence type="ECO:0000256" key="7">
    <source>
        <dbReference type="ARBA" id="ARBA00022527"/>
    </source>
</evidence>
<evidence type="ECO:0000256" key="25">
    <source>
        <dbReference type="PROSITE-ProRule" id="PRU10141"/>
    </source>
</evidence>
<organism evidence="29 30">
    <name type="scientific">Brassica napus</name>
    <name type="common">Rape</name>
    <dbReference type="NCBI Taxonomy" id="3708"/>
    <lineage>
        <taxon>Eukaryota</taxon>
        <taxon>Viridiplantae</taxon>
        <taxon>Streptophyta</taxon>
        <taxon>Embryophyta</taxon>
        <taxon>Tracheophyta</taxon>
        <taxon>Spermatophyta</taxon>
        <taxon>Magnoliopsida</taxon>
        <taxon>eudicotyledons</taxon>
        <taxon>Gunneridae</taxon>
        <taxon>Pentapetalae</taxon>
        <taxon>rosids</taxon>
        <taxon>malvids</taxon>
        <taxon>Brassicales</taxon>
        <taxon>Brassicaceae</taxon>
        <taxon>Brassiceae</taxon>
        <taxon>Brassica</taxon>
    </lineage>
</organism>
<dbReference type="PANTHER" id="PTHR48053:SF118">
    <property type="entry name" value="OS07G0498400 PROTEIN"/>
    <property type="match status" value="1"/>
</dbReference>
<evidence type="ECO:0000256" key="1">
    <source>
        <dbReference type="ARBA" id="ARBA00004162"/>
    </source>
</evidence>
<evidence type="ECO:0000256" key="27">
    <source>
        <dbReference type="SAM" id="SignalP"/>
    </source>
</evidence>
<dbReference type="GO" id="GO:0004674">
    <property type="term" value="F:protein serine/threonine kinase activity"/>
    <property type="evidence" value="ECO:0007669"/>
    <property type="project" value="UniProtKB-KW"/>
</dbReference>
<feature type="domain" description="Protein kinase" evidence="28">
    <location>
        <begin position="709"/>
        <end position="995"/>
    </location>
</feature>
<dbReference type="Proteomes" id="UP000028999">
    <property type="component" value="Unassembled WGS sequence"/>
</dbReference>
<dbReference type="GO" id="GO:0042659">
    <property type="term" value="P:regulation of cell fate specification"/>
    <property type="evidence" value="ECO:0007669"/>
    <property type="project" value="UniProtKB-ARBA"/>
</dbReference>
<dbReference type="InterPro" id="IPR003591">
    <property type="entry name" value="Leu-rich_rpt_typical-subtyp"/>
</dbReference>
<dbReference type="FunFam" id="1.10.510.10:FF:000417">
    <property type="entry name" value="Leucine-rich repeat receptor-like protein kinase"/>
    <property type="match status" value="1"/>
</dbReference>
<evidence type="ECO:0000256" key="16">
    <source>
        <dbReference type="ARBA" id="ARBA00022840"/>
    </source>
</evidence>
<gene>
    <name evidence="29" type="primary">BnaCnng18190D</name>
    <name evidence="29" type="ORF">GSBRNA2T00093871001</name>
</gene>
<keyword evidence="6" id="KW-1003">Cell membrane</keyword>
<evidence type="ECO:0000256" key="12">
    <source>
        <dbReference type="ARBA" id="ARBA00022729"/>
    </source>
</evidence>
<evidence type="ECO:0000256" key="5">
    <source>
        <dbReference type="ARBA" id="ARBA00022473"/>
    </source>
</evidence>
<dbReference type="InterPro" id="IPR000719">
    <property type="entry name" value="Prot_kinase_dom"/>
</dbReference>
<dbReference type="PaxDb" id="3708-A0A078IIS4"/>
<dbReference type="InterPro" id="IPR008271">
    <property type="entry name" value="Ser/Thr_kinase_AS"/>
</dbReference>
<dbReference type="PROSITE" id="PS00107">
    <property type="entry name" value="PROTEIN_KINASE_ATP"/>
    <property type="match status" value="1"/>
</dbReference>
<dbReference type="SUPFAM" id="SSF52047">
    <property type="entry name" value="RNI-like"/>
    <property type="match status" value="1"/>
</dbReference>
<dbReference type="GO" id="GO:0048226">
    <property type="term" value="C:Casparian strip"/>
    <property type="evidence" value="ECO:0007669"/>
    <property type="project" value="UniProtKB-ARBA"/>
</dbReference>
<evidence type="ECO:0000256" key="26">
    <source>
        <dbReference type="SAM" id="Phobius"/>
    </source>
</evidence>
<keyword evidence="18 26" id="KW-0472">Membrane</keyword>
<dbReference type="GO" id="GO:0160073">
    <property type="term" value="P:Casparian strip assembly"/>
    <property type="evidence" value="ECO:0007669"/>
    <property type="project" value="UniProtKB-ARBA"/>
</dbReference>
<dbReference type="FunFam" id="3.30.200.20:FF:000687">
    <property type="entry name" value="LRR receptor-like serine/threonine-protein kinase GSO1"/>
    <property type="match status" value="1"/>
</dbReference>
<dbReference type="GO" id="GO:0004672">
    <property type="term" value="F:protein kinase activity"/>
    <property type="evidence" value="ECO:0000318"/>
    <property type="project" value="GO_Central"/>
</dbReference>
<evidence type="ECO:0000256" key="6">
    <source>
        <dbReference type="ARBA" id="ARBA00022475"/>
    </source>
</evidence>
<dbReference type="Gramene" id="CDY49822">
    <property type="protein sequence ID" value="CDY49822"/>
    <property type="gene ID" value="GSBRNA2T00093871001"/>
</dbReference>
<dbReference type="GO" id="GO:0005524">
    <property type="term" value="F:ATP binding"/>
    <property type="evidence" value="ECO:0007669"/>
    <property type="project" value="UniProtKB-UniRule"/>
</dbReference>
<evidence type="ECO:0000256" key="17">
    <source>
        <dbReference type="ARBA" id="ARBA00022989"/>
    </source>
</evidence>
<dbReference type="GO" id="GO:0005886">
    <property type="term" value="C:plasma membrane"/>
    <property type="evidence" value="ECO:0007669"/>
    <property type="project" value="UniProtKB-SubCell"/>
</dbReference>
<evidence type="ECO:0000256" key="10">
    <source>
        <dbReference type="ARBA" id="ARBA00022679"/>
    </source>
</evidence>
<keyword evidence="13" id="KW-0677">Repeat</keyword>
<name>A0A078IIS4_BRANA</name>
<keyword evidence="8" id="KW-0597">Phosphoprotein</keyword>
<keyword evidence="16 25" id="KW-0067">ATP-binding</keyword>
<keyword evidence="19" id="KW-0675">Receptor</keyword>
<dbReference type="InterPro" id="IPR051716">
    <property type="entry name" value="Plant_RL_S/T_kinase"/>
</dbReference>
<sequence>MQRLSLLVLCFLCFSVGLGSGQPGQSNDLQTLLQVKKSLVTNPKEEKVLRSWNSDDSNFCNWTGVTCGGREVIGLNLSGLNLTGSISPSIGRFDNLIDLDLSSNTACRLTGPIPSQLGRLVQMQYLYLRHNYLEGPIPPELGNCTNLVTFSAEVNSLNGSLPAELSRLGNLESLNLANNCFSGEIPKFWNMNQLEYLVLEYNPLSGSLPKSLCSNNTNLKLLLLSETQLSGEIPTEISKCRSLQELNLSNNTLTGTLSPSISNLTNLQEFGPSHNALEGKLPKEIGFLSKLERLLLHDNRFSGEIPVEIGNCTSLQQIDTYGNHFSGEIPSWIGRLKDLTWLHLRENEFSGNIPATLGNCHQLRLLDLADNHLTGSIPSSFGFLTALDQLHLYNNSLQGDLPSSLINLKNLTRINFSNNTLDGSISPLCGSSSYLSFDLTDNRFQGDIPLDLGKSPSLERLRLGKNQFTGRIPWTLGKINALSLLDISSNSLTGTIPVELGLCKNLTLIDLSDNFISGVIPPWLGKLPFLGELKLSSNQLTGSLPSEIFNLTKLLVLSLDGNSLNGSIPQEIGNLEALNVLNLGKNQISGQLPSAIGKLSKLYELRLSRNILTGDIPVEIGQLQDLQNAFVGNADLCGSPLSPCKRAGSKQQGLSAKTVVIISALSSVAAIALTVLVVVLFCKQTPLFRNGAANTDIKWEDIMEATHGLDDEFMIGSGGSGKVYKADLKNGETIAVKKILWKDDLMSNKSFNIEVKTLGTIRHRHLVKLMGYCTSKAEGLNLLIYEYMANGSVWDWLHEKKKQVLDWETRLKIALGLAQGVEYLHFDCAPPIVHRDIKTSNVLLDSNMEAHLGDFGLAKILTEECNDTNTESHSLFAGSYGYTAPEYAYSLKATEKSDVYSMGIVLMEIVTGKKPTDEVFDEETNIVRWVETCLEMPPGSRARENLIDSELKPLLPCEEEAAYQVLEIAIQCTKTYPPERPTSRQACDRLLNAFNNRAANYGEMQTGSEK</sequence>
<feature type="transmembrane region" description="Helical" evidence="26">
    <location>
        <begin position="659"/>
        <end position="682"/>
    </location>
</feature>